<comment type="caution">
    <text evidence="1">The sequence shown here is derived from an EMBL/GenBank/DDBJ whole genome shotgun (WGS) entry which is preliminary data.</text>
</comment>
<organism evidence="1 2">
    <name type="scientific">Fusobacterium equinum</name>
    <dbReference type="NCBI Taxonomy" id="134605"/>
    <lineage>
        <taxon>Bacteria</taxon>
        <taxon>Fusobacteriati</taxon>
        <taxon>Fusobacteriota</taxon>
        <taxon>Fusobacteriia</taxon>
        <taxon>Fusobacteriales</taxon>
        <taxon>Fusobacteriaceae</taxon>
        <taxon>Fusobacterium</taxon>
    </lineage>
</organism>
<dbReference type="PATRIC" id="fig|134605.3.peg.970"/>
<dbReference type="STRING" id="134605.HMPREF3206_00977"/>
<evidence type="ECO:0000313" key="1">
    <source>
        <dbReference type="EMBL" id="KXA14554.1"/>
    </source>
</evidence>
<reference evidence="2" key="1">
    <citation type="submission" date="2016-01" db="EMBL/GenBank/DDBJ databases">
        <authorList>
            <person name="Mitreva M."/>
            <person name="Pepin K.H."/>
            <person name="Mihindukulasuriya K.A."/>
            <person name="Fulton R."/>
            <person name="Fronick C."/>
            <person name="O'Laughlin M."/>
            <person name="Miner T."/>
            <person name="Herter B."/>
            <person name="Rosa B.A."/>
            <person name="Cordes M."/>
            <person name="Tomlinson C."/>
            <person name="Wollam A."/>
            <person name="Palsikar V.B."/>
            <person name="Mardis E.R."/>
            <person name="Wilson R.K."/>
        </authorList>
    </citation>
    <scope>NUCLEOTIDE SEQUENCE [LARGE SCALE GENOMIC DNA]</scope>
    <source>
        <strain evidence="2">CMW8396</strain>
    </source>
</reference>
<dbReference type="AlphaFoldDB" id="A0A133NE49"/>
<protein>
    <submittedName>
        <fullName evidence="1">Uncharacterized protein</fullName>
    </submittedName>
</protein>
<gene>
    <name evidence="1" type="ORF">HMPREF3206_00977</name>
</gene>
<keyword evidence="2" id="KW-1185">Reference proteome</keyword>
<evidence type="ECO:0000313" key="2">
    <source>
        <dbReference type="Proteomes" id="UP000070617"/>
    </source>
</evidence>
<dbReference type="Proteomes" id="UP000070617">
    <property type="component" value="Unassembled WGS sequence"/>
</dbReference>
<dbReference type="EMBL" id="LRPX01000041">
    <property type="protein sequence ID" value="KXA14554.1"/>
    <property type="molecule type" value="Genomic_DNA"/>
</dbReference>
<accession>A0A133NE49</accession>
<dbReference type="RefSeq" id="WP_005964231.1">
    <property type="nucleotide sequence ID" value="NZ_KQ956534.1"/>
</dbReference>
<sequence>MNPTFKKDIESVFFTDFAERVDFCGIRLNAVITKQHINPKMTGKFMETMDADILIREGMKVSIRKKDFPVTLKIGEEATVNKEKYLILDIVNRLGIVHFYLQRFAGK</sequence>
<proteinExistence type="predicted"/>
<name>A0A133NE49_9FUSO</name>